<sequence>EAARADGGNAIVFGLVGIG</sequence>
<feature type="non-terminal residue" evidence="1">
    <location>
        <position position="1"/>
    </location>
</feature>
<evidence type="ECO:0000313" key="2">
    <source>
        <dbReference type="Proteomes" id="UP000265520"/>
    </source>
</evidence>
<protein>
    <submittedName>
        <fullName evidence="1">Uncharacterized protein</fullName>
    </submittedName>
</protein>
<reference evidence="1 2" key="1">
    <citation type="journal article" date="2018" name="Front. Plant Sci.">
        <title>Red Clover (Trifolium pratense) and Zigzag Clover (T. medium) - A Picture of Genomic Similarities and Differences.</title>
        <authorList>
            <person name="Dluhosova J."/>
            <person name="Istvanek J."/>
            <person name="Nedelnik J."/>
            <person name="Repkova J."/>
        </authorList>
    </citation>
    <scope>NUCLEOTIDE SEQUENCE [LARGE SCALE GENOMIC DNA]</scope>
    <source>
        <strain evidence="2">cv. 10/8</strain>
        <tissue evidence="1">Leaf</tissue>
    </source>
</reference>
<accession>A0A392VHH2</accession>
<dbReference type="Proteomes" id="UP000265520">
    <property type="component" value="Unassembled WGS sequence"/>
</dbReference>
<proteinExistence type="predicted"/>
<dbReference type="EMBL" id="LXQA011124843">
    <property type="protein sequence ID" value="MCI85830.1"/>
    <property type="molecule type" value="Genomic_DNA"/>
</dbReference>
<name>A0A392VHH2_9FABA</name>
<dbReference type="AlphaFoldDB" id="A0A392VHH2"/>
<comment type="caution">
    <text evidence="1">The sequence shown here is derived from an EMBL/GenBank/DDBJ whole genome shotgun (WGS) entry which is preliminary data.</text>
</comment>
<organism evidence="1 2">
    <name type="scientific">Trifolium medium</name>
    <dbReference type="NCBI Taxonomy" id="97028"/>
    <lineage>
        <taxon>Eukaryota</taxon>
        <taxon>Viridiplantae</taxon>
        <taxon>Streptophyta</taxon>
        <taxon>Embryophyta</taxon>
        <taxon>Tracheophyta</taxon>
        <taxon>Spermatophyta</taxon>
        <taxon>Magnoliopsida</taxon>
        <taxon>eudicotyledons</taxon>
        <taxon>Gunneridae</taxon>
        <taxon>Pentapetalae</taxon>
        <taxon>rosids</taxon>
        <taxon>fabids</taxon>
        <taxon>Fabales</taxon>
        <taxon>Fabaceae</taxon>
        <taxon>Papilionoideae</taxon>
        <taxon>50 kb inversion clade</taxon>
        <taxon>NPAAA clade</taxon>
        <taxon>Hologalegina</taxon>
        <taxon>IRL clade</taxon>
        <taxon>Trifolieae</taxon>
        <taxon>Trifolium</taxon>
    </lineage>
</organism>
<keyword evidence="2" id="KW-1185">Reference proteome</keyword>
<evidence type="ECO:0000313" key="1">
    <source>
        <dbReference type="EMBL" id="MCI85830.1"/>
    </source>
</evidence>